<dbReference type="Proteomes" id="UP000002522">
    <property type="component" value="Chromosome"/>
</dbReference>
<gene>
    <name evidence="1" type="ordered locus">MYPE9010</name>
</gene>
<proteinExistence type="predicted"/>
<evidence type="ECO:0000313" key="1">
    <source>
        <dbReference type="EMBL" id="BAC44692.1"/>
    </source>
</evidence>
<dbReference type="EMBL" id="BA000026">
    <property type="protein sequence ID" value="BAC44692.1"/>
    <property type="molecule type" value="Genomic_DNA"/>
</dbReference>
<reference evidence="1 2" key="1">
    <citation type="journal article" date="2002" name="Nucleic Acids Res.">
        <title>The complete genomic sequence of Mycoplasma penetrans, an intracellular bacterial pathogen in humans.</title>
        <authorList>
            <person name="Sasaki Y."/>
            <person name="Ishikawa J."/>
            <person name="Yamashita A."/>
            <person name="Oshima K."/>
            <person name="Kenri T."/>
            <person name="Furuya K."/>
            <person name="Yoshino C."/>
            <person name="Horino A."/>
            <person name="Shiba T."/>
            <person name="Sasaki T."/>
            <person name="Hattori M."/>
        </authorList>
    </citation>
    <scope>NUCLEOTIDE SEQUENCE [LARGE SCALE GENOMIC DNA]</scope>
    <source>
        <strain evidence="1 2">HF-2</strain>
    </source>
</reference>
<sequence length="173" mass="20571">MKKFFYNNDSSNFKNNPSATINQHDEKVVTTKKVMDDSNVLVSRKKQKKLSKRKLFENAFFLSEFVFSNENQKTLLEEEIEKELIDEKNEVIPYLEKQNNFFKEYKNIAKKMPYDIVFTQEIEVEANNKICKSLSSIETSDHDKILPKNNKKEIELLKNKEKLYLLFQKENSN</sequence>
<dbReference type="RefSeq" id="WP_011077721.1">
    <property type="nucleotide sequence ID" value="NC_004432.1"/>
</dbReference>
<dbReference type="STRING" id="272633.gene:10732023"/>
<dbReference type="InParanoid" id="Q8EUM0"/>
<dbReference type="HOGENOM" id="CLU_1545949_0_0_14"/>
<dbReference type="AlphaFoldDB" id="Q8EUM0"/>
<accession>Q8EUM0</accession>
<protein>
    <submittedName>
        <fullName evidence="1">Uncharacterized protein</fullName>
    </submittedName>
</protein>
<keyword evidence="2" id="KW-1185">Reference proteome</keyword>
<evidence type="ECO:0000313" key="2">
    <source>
        <dbReference type="Proteomes" id="UP000002522"/>
    </source>
</evidence>
<name>Q8EUM0_MALP2</name>
<organism evidence="1 2">
    <name type="scientific">Malacoplasma penetrans (strain HF-2)</name>
    <name type="common">Mycoplasma penetrans</name>
    <dbReference type="NCBI Taxonomy" id="272633"/>
    <lineage>
        <taxon>Bacteria</taxon>
        <taxon>Bacillati</taxon>
        <taxon>Mycoplasmatota</taxon>
        <taxon>Mycoplasmoidales</taxon>
        <taxon>Mycoplasmoidaceae</taxon>
        <taxon>Malacoplasma</taxon>
    </lineage>
</organism>
<dbReference type="KEGG" id="mpe:MYPE9010"/>